<dbReference type="PROSITE" id="PS50010">
    <property type="entry name" value="DH_2"/>
    <property type="match status" value="1"/>
</dbReference>
<dbReference type="EMBL" id="UYRU01048286">
    <property type="protein sequence ID" value="VDN10020.1"/>
    <property type="molecule type" value="Genomic_DNA"/>
</dbReference>
<dbReference type="SMART" id="SM00325">
    <property type="entry name" value="RhoGEF"/>
    <property type="match status" value="1"/>
</dbReference>
<feature type="domain" description="SH3" evidence="5">
    <location>
        <begin position="1"/>
        <end position="58"/>
    </location>
</feature>
<dbReference type="SUPFAM" id="SSF50044">
    <property type="entry name" value="SH3-domain"/>
    <property type="match status" value="1"/>
</dbReference>
<comment type="subcellular location">
    <subcellularLocation>
        <location evidence="1">Cytoplasm</location>
    </subcellularLocation>
</comment>
<dbReference type="PANTHER" id="PTHR46006:SF6">
    <property type="entry name" value="INTERSECTIN-2 ISOFORM X1"/>
    <property type="match status" value="1"/>
</dbReference>
<dbReference type="Gene3D" id="2.30.29.30">
    <property type="entry name" value="Pleckstrin-homology domain (PH domain)/Phosphotyrosine-binding domain (PTB)"/>
    <property type="match status" value="1"/>
</dbReference>
<dbReference type="Pfam" id="PF16652">
    <property type="entry name" value="PH_13"/>
    <property type="match status" value="1"/>
</dbReference>
<proteinExistence type="predicted"/>
<dbReference type="Gene3D" id="1.20.900.10">
    <property type="entry name" value="Dbl homology (DH) domain"/>
    <property type="match status" value="1"/>
</dbReference>
<evidence type="ECO:0000256" key="2">
    <source>
        <dbReference type="ARBA" id="ARBA00022443"/>
    </source>
</evidence>
<dbReference type="SUPFAM" id="SSF48065">
    <property type="entry name" value="DBL homology domain (DH-domain)"/>
    <property type="match status" value="1"/>
</dbReference>
<feature type="domain" description="DH" evidence="6">
    <location>
        <begin position="80"/>
        <end position="264"/>
    </location>
</feature>
<dbReference type="Pfam" id="PF00621">
    <property type="entry name" value="RhoGEF"/>
    <property type="match status" value="1"/>
</dbReference>
<dbReference type="GO" id="GO:0035025">
    <property type="term" value="P:positive regulation of Rho protein signal transduction"/>
    <property type="evidence" value="ECO:0007669"/>
    <property type="project" value="TreeGrafter"/>
</dbReference>
<sequence length="417" mass="47851">MVQAKYAYKAAQPDELTFEENALIEVLNHEEEGWWRGRLTASGVEGLFPVNYVQPYTNALSDGVSASPTAAAASSSAPKPSAVIMARTLAFKRNWREHLLFCNQIFYDELERRNVGTAVLSEIFGRWPSLVLLSQAFYKELNERRPQLVSGESEIIGDIMFSHLPRCFIYRDFCATQDAGLLRLKKLCEEQPALGKLIKDCERRTRAGVLPLASYFIKPVQRISKYKLMLEKILKYTSDSHPDLKNLQQSFQLASVVLDACNEAVRNRENVEQLFLLQERVIFTTAVPEITFFDQIAYLGSRSLMLSGKLFKVKSGKELIVFLFNDMLFLTVLHNSKEPITLPLRSSPKLRAKLKVYREPFYYNDVSLGSPRPEIMSTLWTLCPTSFQRFVFCFPRMAWKAKSRYLEIRSLHTTHTD</sequence>
<dbReference type="InterPro" id="IPR051480">
    <property type="entry name" value="Endocytic_GEF_Adapter"/>
</dbReference>
<dbReference type="InterPro" id="IPR001849">
    <property type="entry name" value="PH_domain"/>
</dbReference>
<dbReference type="CDD" id="cd00160">
    <property type="entry name" value="RhoGEF"/>
    <property type="match status" value="1"/>
</dbReference>
<dbReference type="Proteomes" id="UP000281553">
    <property type="component" value="Unassembled WGS sequence"/>
</dbReference>
<keyword evidence="2 4" id="KW-0728">SH3 domain</keyword>
<dbReference type="InterPro" id="IPR035899">
    <property type="entry name" value="DBL_dom_sf"/>
</dbReference>
<keyword evidence="8" id="KW-1185">Reference proteome</keyword>
<dbReference type="SMART" id="SM00326">
    <property type="entry name" value="SH3"/>
    <property type="match status" value="1"/>
</dbReference>
<dbReference type="Gene3D" id="2.30.30.40">
    <property type="entry name" value="SH3 Domains"/>
    <property type="match status" value="1"/>
</dbReference>
<dbReference type="OrthoDB" id="2015333at2759"/>
<evidence type="ECO:0000256" key="1">
    <source>
        <dbReference type="ARBA" id="ARBA00004496"/>
    </source>
</evidence>
<gene>
    <name evidence="7" type="ORF">DILT_LOCUS5851</name>
</gene>
<dbReference type="GO" id="GO:0005737">
    <property type="term" value="C:cytoplasm"/>
    <property type="evidence" value="ECO:0007669"/>
    <property type="project" value="UniProtKB-SubCell"/>
</dbReference>
<accession>A0A3P7L986</accession>
<evidence type="ECO:0000259" key="6">
    <source>
        <dbReference type="PROSITE" id="PS50010"/>
    </source>
</evidence>
<dbReference type="PROSITE" id="PS50002">
    <property type="entry name" value="SH3"/>
    <property type="match status" value="1"/>
</dbReference>
<dbReference type="InterPro" id="IPR000219">
    <property type="entry name" value="DH_dom"/>
</dbReference>
<dbReference type="InterPro" id="IPR036028">
    <property type="entry name" value="SH3-like_dom_sf"/>
</dbReference>
<dbReference type="InterPro" id="IPR001452">
    <property type="entry name" value="SH3_domain"/>
</dbReference>
<protein>
    <recommendedName>
        <fullName evidence="9">SH3 domain-containing protein</fullName>
    </recommendedName>
</protein>
<dbReference type="GO" id="GO:0005085">
    <property type="term" value="F:guanyl-nucleotide exchange factor activity"/>
    <property type="evidence" value="ECO:0007669"/>
    <property type="project" value="InterPro"/>
</dbReference>
<dbReference type="AlphaFoldDB" id="A0A3P7L986"/>
<dbReference type="InterPro" id="IPR011993">
    <property type="entry name" value="PH-like_dom_sf"/>
</dbReference>
<evidence type="ECO:0008006" key="9">
    <source>
        <dbReference type="Google" id="ProtNLM"/>
    </source>
</evidence>
<dbReference type="PANTHER" id="PTHR46006">
    <property type="entry name" value="RHO GUANINE NUCLEOTIDE EXCHANGE FACTOR AT 64C, ISOFORM A"/>
    <property type="match status" value="1"/>
</dbReference>
<reference evidence="7 8" key="1">
    <citation type="submission" date="2018-11" db="EMBL/GenBank/DDBJ databases">
        <authorList>
            <consortium name="Pathogen Informatics"/>
        </authorList>
    </citation>
    <scope>NUCLEOTIDE SEQUENCE [LARGE SCALE GENOMIC DNA]</scope>
</reference>
<evidence type="ECO:0000259" key="5">
    <source>
        <dbReference type="PROSITE" id="PS50002"/>
    </source>
</evidence>
<organism evidence="7 8">
    <name type="scientific">Dibothriocephalus latus</name>
    <name type="common">Fish tapeworm</name>
    <name type="synonym">Diphyllobothrium latum</name>
    <dbReference type="NCBI Taxonomy" id="60516"/>
    <lineage>
        <taxon>Eukaryota</taxon>
        <taxon>Metazoa</taxon>
        <taxon>Spiralia</taxon>
        <taxon>Lophotrochozoa</taxon>
        <taxon>Platyhelminthes</taxon>
        <taxon>Cestoda</taxon>
        <taxon>Eucestoda</taxon>
        <taxon>Diphyllobothriidea</taxon>
        <taxon>Diphyllobothriidae</taxon>
        <taxon>Dibothriocephalus</taxon>
    </lineage>
</organism>
<name>A0A3P7L986_DIBLA</name>
<evidence type="ECO:0000256" key="4">
    <source>
        <dbReference type="PROSITE-ProRule" id="PRU00192"/>
    </source>
</evidence>
<dbReference type="Pfam" id="PF00018">
    <property type="entry name" value="SH3_1"/>
    <property type="match status" value="1"/>
</dbReference>
<evidence type="ECO:0000313" key="8">
    <source>
        <dbReference type="Proteomes" id="UP000281553"/>
    </source>
</evidence>
<dbReference type="CDD" id="cd00174">
    <property type="entry name" value="SH3"/>
    <property type="match status" value="1"/>
</dbReference>
<keyword evidence="3" id="KW-0963">Cytoplasm</keyword>
<dbReference type="PRINTS" id="PR00452">
    <property type="entry name" value="SH3DOMAIN"/>
</dbReference>
<evidence type="ECO:0000313" key="7">
    <source>
        <dbReference type="EMBL" id="VDN10020.1"/>
    </source>
</evidence>
<evidence type="ECO:0000256" key="3">
    <source>
        <dbReference type="ARBA" id="ARBA00022490"/>
    </source>
</evidence>